<protein>
    <submittedName>
        <fullName evidence="2">Uncharacterized protein</fullName>
    </submittedName>
</protein>
<evidence type="ECO:0000313" key="3">
    <source>
        <dbReference type="Proteomes" id="UP001054889"/>
    </source>
</evidence>
<organism evidence="2 3">
    <name type="scientific">Eleusine coracana subsp. coracana</name>
    <dbReference type="NCBI Taxonomy" id="191504"/>
    <lineage>
        <taxon>Eukaryota</taxon>
        <taxon>Viridiplantae</taxon>
        <taxon>Streptophyta</taxon>
        <taxon>Embryophyta</taxon>
        <taxon>Tracheophyta</taxon>
        <taxon>Spermatophyta</taxon>
        <taxon>Magnoliopsida</taxon>
        <taxon>Liliopsida</taxon>
        <taxon>Poales</taxon>
        <taxon>Poaceae</taxon>
        <taxon>PACMAD clade</taxon>
        <taxon>Chloridoideae</taxon>
        <taxon>Cynodonteae</taxon>
        <taxon>Eleusininae</taxon>
        <taxon>Eleusine</taxon>
    </lineage>
</organism>
<accession>A0AAV5DA56</accession>
<dbReference type="AlphaFoldDB" id="A0AAV5DA56"/>
<dbReference type="PANTHER" id="PTHR37731:SF1">
    <property type="entry name" value="PEPTIDE TRANSPORTER FAMILY PROTEIN"/>
    <property type="match status" value="1"/>
</dbReference>
<dbReference type="PANTHER" id="PTHR37731">
    <property type="entry name" value="PEPTIDE TRANSPORTER FAMILY PROTEIN"/>
    <property type="match status" value="1"/>
</dbReference>
<sequence>MDDSDLDSAALWAAVDSAAAQASRSRSVAIDDDHRNEMLQPVRPFKSPRVALAAPYATPPPPPSLPQTPRPHASPYATPDAAAAARGRLVVVESPPPEPWGVRTGSPIPVATSEGCFLPSVSVDNFRKYQEVALSILERNDYTSISGNPYIKKSGWRKISCFFNISFEIKDHSIEFDESRNVNRAEFTVRASRPDGRFSDGWGSCDRREKRFNKPNHDIPSTAETRAKNKACQVRKSLTLFNFLSFTSYNPLVQDAILTSRNTFLSFFFSLGNHNCDDY</sequence>
<evidence type="ECO:0000313" key="2">
    <source>
        <dbReference type="EMBL" id="GJN07412.1"/>
    </source>
</evidence>
<dbReference type="EMBL" id="BQKI01000014">
    <property type="protein sequence ID" value="GJN07412.1"/>
    <property type="molecule type" value="Genomic_DNA"/>
</dbReference>
<keyword evidence="3" id="KW-1185">Reference proteome</keyword>
<gene>
    <name evidence="2" type="primary">ga25241</name>
    <name evidence="2" type="ORF">PR202_ga25241</name>
</gene>
<name>A0AAV5DA56_ELECO</name>
<feature type="region of interest" description="Disordered" evidence="1">
    <location>
        <begin position="22"/>
        <end position="79"/>
    </location>
</feature>
<proteinExistence type="predicted"/>
<reference evidence="2" key="2">
    <citation type="submission" date="2021-12" db="EMBL/GenBank/DDBJ databases">
        <title>Resequencing data analysis of finger millet.</title>
        <authorList>
            <person name="Hatakeyama M."/>
            <person name="Aluri S."/>
            <person name="Balachadran M.T."/>
            <person name="Sivarajan S.R."/>
            <person name="Poveda L."/>
            <person name="Shimizu-Inatsugi R."/>
            <person name="Schlapbach R."/>
            <person name="Sreeman S.M."/>
            <person name="Shimizu K.K."/>
        </authorList>
    </citation>
    <scope>NUCLEOTIDE SEQUENCE</scope>
</reference>
<reference evidence="2" key="1">
    <citation type="journal article" date="2018" name="DNA Res.">
        <title>Multiple hybrid de novo genome assembly of finger millet, an orphan allotetraploid crop.</title>
        <authorList>
            <person name="Hatakeyama M."/>
            <person name="Aluri S."/>
            <person name="Balachadran M.T."/>
            <person name="Sivarajan S.R."/>
            <person name="Patrignani A."/>
            <person name="Gruter S."/>
            <person name="Poveda L."/>
            <person name="Shimizu-Inatsugi R."/>
            <person name="Baeten J."/>
            <person name="Francoijs K.J."/>
            <person name="Nataraja K.N."/>
            <person name="Reddy Y.A.N."/>
            <person name="Phadnis S."/>
            <person name="Ravikumar R.L."/>
            <person name="Schlapbach R."/>
            <person name="Sreeman S.M."/>
            <person name="Shimizu K.K."/>
        </authorList>
    </citation>
    <scope>NUCLEOTIDE SEQUENCE</scope>
</reference>
<comment type="caution">
    <text evidence="2">The sequence shown here is derived from an EMBL/GenBank/DDBJ whole genome shotgun (WGS) entry which is preliminary data.</text>
</comment>
<evidence type="ECO:0000256" key="1">
    <source>
        <dbReference type="SAM" id="MobiDB-lite"/>
    </source>
</evidence>
<dbReference type="Proteomes" id="UP001054889">
    <property type="component" value="Unassembled WGS sequence"/>
</dbReference>
<feature type="compositionally biased region" description="Pro residues" evidence="1">
    <location>
        <begin position="57"/>
        <end position="69"/>
    </location>
</feature>